<keyword evidence="3" id="KW-1185">Reference proteome</keyword>
<dbReference type="PANTHER" id="PTHR31170:SF21">
    <property type="match status" value="1"/>
</dbReference>
<comment type="caution">
    <text evidence="2">The sequence shown here is derived from an EMBL/GenBank/DDBJ whole genome shotgun (WGS) entry which is preliminary data.</text>
</comment>
<accession>A0A6A4LTF9</accession>
<keyword evidence="1" id="KW-0812">Transmembrane</keyword>
<dbReference type="InterPro" id="IPR004158">
    <property type="entry name" value="DUF247_pln"/>
</dbReference>
<protein>
    <submittedName>
        <fullName evidence="2">Uncharacterized protein</fullName>
    </submittedName>
</protein>
<keyword evidence="1" id="KW-0472">Membrane</keyword>
<dbReference type="AlphaFoldDB" id="A0A6A4LTF9"/>
<keyword evidence="1" id="KW-1133">Transmembrane helix</keyword>
<name>A0A6A4LTF9_9ERIC</name>
<evidence type="ECO:0000256" key="1">
    <source>
        <dbReference type="SAM" id="Phobius"/>
    </source>
</evidence>
<feature type="non-terminal residue" evidence="2">
    <location>
        <position position="1"/>
    </location>
</feature>
<sequence>MEEKAETDHHHHVITIEEVEEMEEKIKELPKLLNRTAGKKSCCIFRVPQSLVEINGKAYHPLILSIGPYHYGKPHLNMIEEHKWKFLGELLSRTPPDGLKLDGYLKVIAPLETRIRDCYSEFIDFNSFDLIKMMVLDGLFIIELISRVGKVAPSDRDDPIFNMAWIFPFLLRDLLRLENQIPFFVLQTLFENTRVTRTCGDDQTLAKLILGFFSYIVERPDEVLERFANLEGKHLLDFFRLSFIPPDPPQQKPRKKANCSFGRRRGENDIPLLQLIPSAKKLDKAGIRFQAKKCDTFLEIKFHNGVLEIPQIAIDDFTTWFLLNSVAFEQCYSHCSKHVTAYATFMGCLISNPGDAGFLGDHKIVENYFGTERELAHFFNDLGKDVSFDIENNNYLSMVFEDVNEYHRNGWHVQWAGFKYTYFKTPWSFISALAALILLLLNMILAFFAVYPYARGKHPG</sequence>
<evidence type="ECO:0000313" key="3">
    <source>
        <dbReference type="Proteomes" id="UP000428333"/>
    </source>
</evidence>
<gene>
    <name evidence="2" type="ORF">C3L33_06763</name>
</gene>
<dbReference type="Proteomes" id="UP000428333">
    <property type="component" value="Linkage Group LG04"/>
</dbReference>
<organism evidence="2 3">
    <name type="scientific">Rhododendron williamsianum</name>
    <dbReference type="NCBI Taxonomy" id="262921"/>
    <lineage>
        <taxon>Eukaryota</taxon>
        <taxon>Viridiplantae</taxon>
        <taxon>Streptophyta</taxon>
        <taxon>Embryophyta</taxon>
        <taxon>Tracheophyta</taxon>
        <taxon>Spermatophyta</taxon>
        <taxon>Magnoliopsida</taxon>
        <taxon>eudicotyledons</taxon>
        <taxon>Gunneridae</taxon>
        <taxon>Pentapetalae</taxon>
        <taxon>asterids</taxon>
        <taxon>Ericales</taxon>
        <taxon>Ericaceae</taxon>
        <taxon>Ericoideae</taxon>
        <taxon>Rhodoreae</taxon>
        <taxon>Rhododendron</taxon>
    </lineage>
</organism>
<dbReference type="PANTHER" id="PTHR31170">
    <property type="entry name" value="BNAC04G53230D PROTEIN"/>
    <property type="match status" value="1"/>
</dbReference>
<feature type="transmembrane region" description="Helical" evidence="1">
    <location>
        <begin position="427"/>
        <end position="454"/>
    </location>
</feature>
<dbReference type="OrthoDB" id="1589813at2759"/>
<dbReference type="Pfam" id="PF03140">
    <property type="entry name" value="DUF247"/>
    <property type="match status" value="1"/>
</dbReference>
<dbReference type="EMBL" id="QEFC01000977">
    <property type="protein sequence ID" value="KAE9461310.1"/>
    <property type="molecule type" value="Genomic_DNA"/>
</dbReference>
<reference evidence="2 3" key="1">
    <citation type="journal article" date="2019" name="Genome Biol. Evol.">
        <title>The Rhododendron genome and chromosomal organization provide insight into shared whole-genome duplications across the heath family (Ericaceae).</title>
        <authorList>
            <person name="Soza V.L."/>
            <person name="Lindsley D."/>
            <person name="Waalkes A."/>
            <person name="Ramage E."/>
            <person name="Patwardhan R.P."/>
            <person name="Burton J.N."/>
            <person name="Adey A."/>
            <person name="Kumar A."/>
            <person name="Qiu R."/>
            <person name="Shendure J."/>
            <person name="Hall B."/>
        </authorList>
    </citation>
    <scope>NUCLEOTIDE SEQUENCE [LARGE SCALE GENOMIC DNA]</scope>
    <source>
        <strain evidence="2">RSF 1966-606</strain>
    </source>
</reference>
<proteinExistence type="predicted"/>
<evidence type="ECO:0000313" key="2">
    <source>
        <dbReference type="EMBL" id="KAE9461310.1"/>
    </source>
</evidence>